<protein>
    <submittedName>
        <fullName evidence="1">Uncharacterized protein</fullName>
    </submittedName>
</protein>
<reference evidence="1 2" key="1">
    <citation type="submission" date="2020-07" db="EMBL/GenBank/DDBJ databases">
        <title>Whole genome sequence of Sphingobium yanoikuyae A3.</title>
        <authorList>
            <person name="Han S.-S."/>
        </authorList>
    </citation>
    <scope>NUCLEOTIDE SEQUENCE [LARGE SCALE GENOMIC DNA]</scope>
    <source>
        <strain evidence="1 2">A3</strain>
    </source>
</reference>
<dbReference type="Proteomes" id="UP000515377">
    <property type="component" value="Chromosome"/>
</dbReference>
<gene>
    <name evidence="1" type="ORF">H3V42_16360</name>
</gene>
<name>A0A9X7YAL6_SPHYA</name>
<proteinExistence type="predicted"/>
<evidence type="ECO:0000313" key="2">
    <source>
        <dbReference type="Proteomes" id="UP000515377"/>
    </source>
</evidence>
<sequence>MITNHSQGWRDRSCHCAPPIGEIEPTARLPALSQPMVDHAETEGDIAVLPLPGFAS</sequence>
<dbReference type="EMBL" id="CP060122">
    <property type="protein sequence ID" value="QNG43542.1"/>
    <property type="molecule type" value="Genomic_DNA"/>
</dbReference>
<organism evidence="1 2">
    <name type="scientific">Sphingobium yanoikuyae</name>
    <name type="common">Sphingomonas yanoikuyae</name>
    <dbReference type="NCBI Taxonomy" id="13690"/>
    <lineage>
        <taxon>Bacteria</taxon>
        <taxon>Pseudomonadati</taxon>
        <taxon>Pseudomonadota</taxon>
        <taxon>Alphaproteobacteria</taxon>
        <taxon>Sphingomonadales</taxon>
        <taxon>Sphingomonadaceae</taxon>
        <taxon>Sphingobium</taxon>
    </lineage>
</organism>
<accession>A0A9X7YAL6</accession>
<evidence type="ECO:0000313" key="1">
    <source>
        <dbReference type="EMBL" id="QNG43542.1"/>
    </source>
</evidence>
<dbReference type="AlphaFoldDB" id="A0A9X7YAL6"/>